<reference evidence="2" key="2">
    <citation type="submission" date="2020-09" db="EMBL/GenBank/DDBJ databases">
        <authorList>
            <person name="Sun Q."/>
            <person name="Zhou Y."/>
        </authorList>
    </citation>
    <scope>NUCLEOTIDE SEQUENCE</scope>
    <source>
        <strain evidence="2">CGMCC 1.15725</strain>
    </source>
</reference>
<gene>
    <name evidence="2" type="ORF">GCM10011611_12460</name>
</gene>
<organism evidence="2 3">
    <name type="scientific">Aliidongia dinghuensis</name>
    <dbReference type="NCBI Taxonomy" id="1867774"/>
    <lineage>
        <taxon>Bacteria</taxon>
        <taxon>Pseudomonadati</taxon>
        <taxon>Pseudomonadota</taxon>
        <taxon>Alphaproteobacteria</taxon>
        <taxon>Rhodospirillales</taxon>
        <taxon>Dongiaceae</taxon>
        <taxon>Aliidongia</taxon>
    </lineage>
</organism>
<name>A0A8J3E3R1_9PROT</name>
<dbReference type="InterPro" id="IPR044862">
    <property type="entry name" value="Pro_4_hyd_alph_FE2OG_OXY"/>
</dbReference>
<keyword evidence="3" id="KW-1185">Reference proteome</keyword>
<evidence type="ECO:0000259" key="1">
    <source>
        <dbReference type="Pfam" id="PF13640"/>
    </source>
</evidence>
<protein>
    <recommendedName>
        <fullName evidence="1">Prolyl 4-hydroxylase alpha subunit Fe(2+) 2OG dioxygenase domain-containing protein</fullName>
    </recommendedName>
</protein>
<reference evidence="2" key="1">
    <citation type="journal article" date="2014" name="Int. J. Syst. Evol. Microbiol.">
        <title>Complete genome sequence of Corynebacterium casei LMG S-19264T (=DSM 44701T), isolated from a smear-ripened cheese.</title>
        <authorList>
            <consortium name="US DOE Joint Genome Institute (JGI-PGF)"/>
            <person name="Walter F."/>
            <person name="Albersmeier A."/>
            <person name="Kalinowski J."/>
            <person name="Ruckert C."/>
        </authorList>
    </citation>
    <scope>NUCLEOTIDE SEQUENCE</scope>
    <source>
        <strain evidence="2">CGMCC 1.15725</strain>
    </source>
</reference>
<dbReference type="Pfam" id="PF13640">
    <property type="entry name" value="2OG-FeII_Oxy_3"/>
    <property type="match status" value="1"/>
</dbReference>
<evidence type="ECO:0000313" key="2">
    <source>
        <dbReference type="EMBL" id="GGF08526.1"/>
    </source>
</evidence>
<sequence>MPPLPKGFSLGYEGPFSGISAPKTRRRRTIRPIMSYFDLESFAATPLVTEPFPYLIVPGFLKADVRAAVAKDYPEIAKPGSFPTSEVNCAGHFKSMLEELEGPAVRAAFAEKFDIDLTELPTMVTVRGQARAKDGRIHTDSKSKVITVLLYMNGQWEAPGGRLRLLRSADSLDDVIAEVPPDEGTLLAFLVTPNSWHGHQPFVGPRRVIQLNWVTGEDVVRHEQARHRFSARMKKILPWAS</sequence>
<accession>A0A8J3E3R1</accession>
<evidence type="ECO:0000313" key="3">
    <source>
        <dbReference type="Proteomes" id="UP000646365"/>
    </source>
</evidence>
<dbReference type="Gene3D" id="2.60.120.620">
    <property type="entry name" value="q2cbj1_9rhob like domain"/>
    <property type="match status" value="1"/>
</dbReference>
<comment type="caution">
    <text evidence="2">The sequence shown here is derived from an EMBL/GenBank/DDBJ whole genome shotgun (WGS) entry which is preliminary data.</text>
</comment>
<dbReference type="Proteomes" id="UP000646365">
    <property type="component" value="Unassembled WGS sequence"/>
</dbReference>
<dbReference type="AlphaFoldDB" id="A0A8J3E3R1"/>
<proteinExistence type="predicted"/>
<feature type="domain" description="Prolyl 4-hydroxylase alpha subunit Fe(2+) 2OG dioxygenase" evidence="1">
    <location>
        <begin position="137"/>
        <end position="214"/>
    </location>
</feature>
<dbReference type="EMBL" id="BMJQ01000003">
    <property type="protein sequence ID" value="GGF08526.1"/>
    <property type="molecule type" value="Genomic_DNA"/>
</dbReference>